<dbReference type="Pfam" id="PF00520">
    <property type="entry name" value="Ion_trans"/>
    <property type="match status" value="1"/>
</dbReference>
<gene>
    <name evidence="8" type="ORF">AMAG_01767</name>
</gene>
<dbReference type="Proteomes" id="UP000054350">
    <property type="component" value="Unassembled WGS sequence"/>
</dbReference>
<dbReference type="VEuPathDB" id="FungiDB:AMAG_01767"/>
<dbReference type="InterPro" id="IPR027359">
    <property type="entry name" value="Volt_channel_dom_sf"/>
</dbReference>
<keyword evidence="3 6" id="KW-1133">Transmembrane helix</keyword>
<dbReference type="STRING" id="578462.A0A0L0S0G2"/>
<proteinExistence type="predicted"/>
<organism evidence="8 9">
    <name type="scientific">Allomyces macrogynus (strain ATCC 38327)</name>
    <name type="common">Allomyces javanicus var. macrogynus</name>
    <dbReference type="NCBI Taxonomy" id="578462"/>
    <lineage>
        <taxon>Eukaryota</taxon>
        <taxon>Fungi</taxon>
        <taxon>Fungi incertae sedis</taxon>
        <taxon>Blastocladiomycota</taxon>
        <taxon>Blastocladiomycetes</taxon>
        <taxon>Blastocladiales</taxon>
        <taxon>Blastocladiaceae</taxon>
        <taxon>Allomyces</taxon>
    </lineage>
</organism>
<dbReference type="InterPro" id="IPR005821">
    <property type="entry name" value="Ion_trans_dom"/>
</dbReference>
<dbReference type="AlphaFoldDB" id="A0A0L0S0G2"/>
<keyword evidence="9" id="KW-1185">Reference proteome</keyword>
<dbReference type="PANTHER" id="PTHR38483:SF1">
    <property type="entry name" value="ION TRANSPORT DOMAIN-CONTAINING PROTEIN"/>
    <property type="match status" value="1"/>
</dbReference>
<evidence type="ECO:0000256" key="1">
    <source>
        <dbReference type="ARBA" id="ARBA00004141"/>
    </source>
</evidence>
<dbReference type="EMBL" id="GG745329">
    <property type="protein sequence ID" value="KNE55905.1"/>
    <property type="molecule type" value="Genomic_DNA"/>
</dbReference>
<feature type="compositionally biased region" description="Basic and acidic residues" evidence="5">
    <location>
        <begin position="110"/>
        <end position="119"/>
    </location>
</feature>
<protein>
    <recommendedName>
        <fullName evidence="7">Ion transport domain-containing protein</fullName>
    </recommendedName>
</protein>
<feature type="transmembrane region" description="Helical" evidence="6">
    <location>
        <begin position="250"/>
        <end position="268"/>
    </location>
</feature>
<feature type="transmembrane region" description="Helical" evidence="6">
    <location>
        <begin position="215"/>
        <end position="238"/>
    </location>
</feature>
<evidence type="ECO:0000259" key="7">
    <source>
        <dbReference type="Pfam" id="PF00520"/>
    </source>
</evidence>
<feature type="region of interest" description="Disordered" evidence="5">
    <location>
        <begin position="107"/>
        <end position="149"/>
    </location>
</feature>
<evidence type="ECO:0000313" key="9">
    <source>
        <dbReference type="Proteomes" id="UP000054350"/>
    </source>
</evidence>
<dbReference type="PANTHER" id="PTHR38483">
    <property type="entry name" value="CHROMOSOME 1, WHOLE GENOME SHOTGUN SEQUENCE"/>
    <property type="match status" value="1"/>
</dbReference>
<evidence type="ECO:0000256" key="5">
    <source>
        <dbReference type="SAM" id="MobiDB-lite"/>
    </source>
</evidence>
<sequence>MFQQLPVAPGLSAAFRTLDPHAPSSNSTLTRTAAATPPRGSAALPASSTTAPAPRAPGVATAFASPGAGHIRFTDHFAPASKRTSYSNLKLTMSTLVSGMIADPAGEALGPRHADHDADYAPPPPPWSPPGSDHASLTRPGSSMSHSSTSYFYPPPAAARLPNTTRDARVQREEILRMLANRIMFSRFYKIFYSVMTLAALYNIYLSFVEQCPSTFFLTLECIVNMALMAEVGIRFLATRRQFFQSKANLLDVFLVAFCLVLLVMLMHDASTCDVSDDHRSQRREALVDSILLIVRNALQMARIVHMVRKNQTQLTNRVVSIDFTSLEEGQHQHPLLFDAEDQENGLGFASDTAIPPIQPFNPK</sequence>
<dbReference type="eggNOG" id="ENOG502RZZ8">
    <property type="taxonomic scope" value="Eukaryota"/>
</dbReference>
<feature type="domain" description="Ion transport" evidence="7">
    <location>
        <begin position="189"/>
        <end position="313"/>
    </location>
</feature>
<dbReference type="Gene3D" id="1.20.120.350">
    <property type="entry name" value="Voltage-gated potassium channels. Chain C"/>
    <property type="match status" value="1"/>
</dbReference>
<reference evidence="8 9" key="1">
    <citation type="submission" date="2009-11" db="EMBL/GenBank/DDBJ databases">
        <title>Annotation of Allomyces macrogynus ATCC 38327.</title>
        <authorList>
            <consortium name="The Broad Institute Genome Sequencing Platform"/>
            <person name="Russ C."/>
            <person name="Cuomo C."/>
            <person name="Burger G."/>
            <person name="Gray M.W."/>
            <person name="Holland P.W.H."/>
            <person name="King N."/>
            <person name="Lang F.B.F."/>
            <person name="Roger A.J."/>
            <person name="Ruiz-Trillo I."/>
            <person name="Young S.K."/>
            <person name="Zeng Q."/>
            <person name="Gargeya S."/>
            <person name="Fitzgerald M."/>
            <person name="Haas B."/>
            <person name="Abouelleil A."/>
            <person name="Alvarado L."/>
            <person name="Arachchi H.M."/>
            <person name="Berlin A."/>
            <person name="Chapman S.B."/>
            <person name="Gearin G."/>
            <person name="Goldberg J."/>
            <person name="Griggs A."/>
            <person name="Gujja S."/>
            <person name="Hansen M."/>
            <person name="Heiman D."/>
            <person name="Howarth C."/>
            <person name="Larimer J."/>
            <person name="Lui A."/>
            <person name="MacDonald P.J.P."/>
            <person name="McCowen C."/>
            <person name="Montmayeur A."/>
            <person name="Murphy C."/>
            <person name="Neiman D."/>
            <person name="Pearson M."/>
            <person name="Priest M."/>
            <person name="Roberts A."/>
            <person name="Saif S."/>
            <person name="Shea T."/>
            <person name="Sisk P."/>
            <person name="Stolte C."/>
            <person name="Sykes S."/>
            <person name="Wortman J."/>
            <person name="Nusbaum C."/>
            <person name="Birren B."/>
        </authorList>
    </citation>
    <scope>NUCLEOTIDE SEQUENCE [LARGE SCALE GENOMIC DNA]</scope>
    <source>
        <strain evidence="8 9">ATCC 38327</strain>
    </source>
</reference>
<evidence type="ECO:0000256" key="4">
    <source>
        <dbReference type="ARBA" id="ARBA00023136"/>
    </source>
</evidence>
<evidence type="ECO:0000313" key="8">
    <source>
        <dbReference type="EMBL" id="KNE55905.1"/>
    </source>
</evidence>
<dbReference type="OrthoDB" id="429183at2759"/>
<keyword evidence="4 6" id="KW-0472">Membrane</keyword>
<feature type="transmembrane region" description="Helical" evidence="6">
    <location>
        <begin position="191"/>
        <end position="209"/>
    </location>
</feature>
<comment type="subcellular location">
    <subcellularLocation>
        <location evidence="1">Membrane</location>
        <topology evidence="1">Multi-pass membrane protein</topology>
    </subcellularLocation>
</comment>
<keyword evidence="2 6" id="KW-0812">Transmembrane</keyword>
<evidence type="ECO:0000256" key="3">
    <source>
        <dbReference type="ARBA" id="ARBA00022989"/>
    </source>
</evidence>
<feature type="region of interest" description="Disordered" evidence="5">
    <location>
        <begin position="16"/>
        <end position="56"/>
    </location>
</feature>
<feature type="compositionally biased region" description="Low complexity" evidence="5">
    <location>
        <begin position="27"/>
        <end position="56"/>
    </location>
</feature>
<evidence type="ECO:0000256" key="6">
    <source>
        <dbReference type="SAM" id="Phobius"/>
    </source>
</evidence>
<dbReference type="GO" id="GO:0016020">
    <property type="term" value="C:membrane"/>
    <property type="evidence" value="ECO:0007669"/>
    <property type="project" value="UniProtKB-SubCell"/>
</dbReference>
<dbReference type="SUPFAM" id="SSF81324">
    <property type="entry name" value="Voltage-gated potassium channels"/>
    <property type="match status" value="1"/>
</dbReference>
<reference evidence="9" key="2">
    <citation type="submission" date="2009-11" db="EMBL/GenBank/DDBJ databases">
        <title>The Genome Sequence of Allomyces macrogynus strain ATCC 38327.</title>
        <authorList>
            <consortium name="The Broad Institute Genome Sequencing Platform"/>
            <person name="Russ C."/>
            <person name="Cuomo C."/>
            <person name="Shea T."/>
            <person name="Young S.K."/>
            <person name="Zeng Q."/>
            <person name="Koehrsen M."/>
            <person name="Haas B."/>
            <person name="Borodovsky M."/>
            <person name="Guigo R."/>
            <person name="Alvarado L."/>
            <person name="Berlin A."/>
            <person name="Borenstein D."/>
            <person name="Chen Z."/>
            <person name="Engels R."/>
            <person name="Freedman E."/>
            <person name="Gellesch M."/>
            <person name="Goldberg J."/>
            <person name="Griggs A."/>
            <person name="Gujja S."/>
            <person name="Heiman D."/>
            <person name="Hepburn T."/>
            <person name="Howarth C."/>
            <person name="Jen D."/>
            <person name="Larson L."/>
            <person name="Lewis B."/>
            <person name="Mehta T."/>
            <person name="Park D."/>
            <person name="Pearson M."/>
            <person name="Roberts A."/>
            <person name="Saif S."/>
            <person name="Shenoy N."/>
            <person name="Sisk P."/>
            <person name="Stolte C."/>
            <person name="Sykes S."/>
            <person name="Walk T."/>
            <person name="White J."/>
            <person name="Yandava C."/>
            <person name="Burger G."/>
            <person name="Gray M.W."/>
            <person name="Holland P.W.H."/>
            <person name="King N."/>
            <person name="Lang F.B.F."/>
            <person name="Roger A.J."/>
            <person name="Ruiz-Trillo I."/>
            <person name="Lander E."/>
            <person name="Nusbaum C."/>
        </authorList>
    </citation>
    <scope>NUCLEOTIDE SEQUENCE [LARGE SCALE GENOMIC DNA]</scope>
    <source>
        <strain evidence="9">ATCC 38327</strain>
    </source>
</reference>
<evidence type="ECO:0000256" key="2">
    <source>
        <dbReference type="ARBA" id="ARBA00022692"/>
    </source>
</evidence>
<name>A0A0L0S0G2_ALLM3</name>
<accession>A0A0L0S0G2</accession>